<gene>
    <name evidence="2" type="ORF">GGQ68_001359</name>
</gene>
<reference evidence="2 3" key="1">
    <citation type="submission" date="2020-08" db="EMBL/GenBank/DDBJ databases">
        <title>Genomic Encyclopedia of Type Strains, Phase IV (KMG-IV): sequencing the most valuable type-strain genomes for metagenomic binning, comparative biology and taxonomic classification.</title>
        <authorList>
            <person name="Goeker M."/>
        </authorList>
    </citation>
    <scope>NUCLEOTIDE SEQUENCE [LARGE SCALE GENOMIC DNA]</scope>
    <source>
        <strain evidence="2 3">DSM 102235</strain>
    </source>
</reference>
<evidence type="ECO:0000313" key="3">
    <source>
        <dbReference type="Proteomes" id="UP000541426"/>
    </source>
</evidence>
<organism evidence="2 3">
    <name type="scientific">Sagittula marina</name>
    <dbReference type="NCBI Taxonomy" id="943940"/>
    <lineage>
        <taxon>Bacteria</taxon>
        <taxon>Pseudomonadati</taxon>
        <taxon>Pseudomonadota</taxon>
        <taxon>Alphaproteobacteria</taxon>
        <taxon>Rhodobacterales</taxon>
        <taxon>Roseobacteraceae</taxon>
        <taxon>Sagittula</taxon>
    </lineage>
</organism>
<proteinExistence type="predicted"/>
<dbReference type="AlphaFoldDB" id="A0A7W6DKQ9"/>
<comment type="caution">
    <text evidence="2">The sequence shown here is derived from an EMBL/GenBank/DDBJ whole genome shotgun (WGS) entry which is preliminary data.</text>
</comment>
<evidence type="ECO:0000256" key="1">
    <source>
        <dbReference type="SAM" id="Phobius"/>
    </source>
</evidence>
<keyword evidence="1" id="KW-1133">Transmembrane helix</keyword>
<accession>A0A7W6DKQ9</accession>
<dbReference type="EMBL" id="JACIEJ010000003">
    <property type="protein sequence ID" value="MBB3985030.1"/>
    <property type="molecule type" value="Genomic_DNA"/>
</dbReference>
<sequence>MTLLTRDVLRRPLTRDFGVHHMLGLATLFEPVVRAGRTAASVLVMLIWANATFAQECDRPQALTGLVLTLSVLPADGTQVSPRIAERISDQMSGLSEQRLLNTLDDTPFEALEGIALDLMAEGARLSTGGARYDPRHMQSMLREFDRQSELACAMAKDRVISVLPEARWAIVTDGRIDWQALDRVLKDSILATGGAVVVALILVIGLLFTFDIAARWIWTLFYNRRACCVPAVLEIDGKGVPGLMLTLGRGGFRFQPRDASEIPLVVGCDAVLNVSGTALPGAKLARFHQTMGDFKFAEPLSVEEQNGILALSTIPPRFIRKRRGGGEAQLAQLVADDDTGKESDARAVFISARAPSAAR</sequence>
<dbReference type="Proteomes" id="UP000541426">
    <property type="component" value="Unassembled WGS sequence"/>
</dbReference>
<keyword evidence="3" id="KW-1185">Reference proteome</keyword>
<keyword evidence="1" id="KW-0472">Membrane</keyword>
<feature type="transmembrane region" description="Helical" evidence="1">
    <location>
        <begin position="190"/>
        <end position="219"/>
    </location>
</feature>
<evidence type="ECO:0000313" key="2">
    <source>
        <dbReference type="EMBL" id="MBB3985030.1"/>
    </source>
</evidence>
<dbReference type="RefSeq" id="WP_183964236.1">
    <property type="nucleotide sequence ID" value="NZ_BAABBZ010000059.1"/>
</dbReference>
<keyword evidence="1" id="KW-0812">Transmembrane</keyword>
<name>A0A7W6DKQ9_9RHOB</name>
<protein>
    <submittedName>
        <fullName evidence="2">Uncharacterized protein</fullName>
    </submittedName>
</protein>